<evidence type="ECO:0000256" key="4">
    <source>
        <dbReference type="PROSITE-ProRule" id="PRU00024"/>
    </source>
</evidence>
<feature type="compositionally biased region" description="Polar residues" evidence="5">
    <location>
        <begin position="58"/>
        <end position="67"/>
    </location>
</feature>
<evidence type="ECO:0000256" key="1">
    <source>
        <dbReference type="ARBA" id="ARBA00022723"/>
    </source>
</evidence>
<feature type="compositionally biased region" description="Basic and acidic residues" evidence="5">
    <location>
        <begin position="22"/>
        <end position="41"/>
    </location>
</feature>
<dbReference type="Proteomes" id="UP001652741">
    <property type="component" value="Chromosome ssa08"/>
</dbReference>
<gene>
    <name evidence="8" type="primary">LOC123723818</name>
</gene>
<dbReference type="SMART" id="SM00336">
    <property type="entry name" value="BBOX"/>
    <property type="match status" value="1"/>
</dbReference>
<dbReference type="Pfam" id="PF00643">
    <property type="entry name" value="zf-B_box"/>
    <property type="match status" value="1"/>
</dbReference>
<dbReference type="Gene3D" id="3.30.160.60">
    <property type="entry name" value="Classic Zinc Finger"/>
    <property type="match status" value="1"/>
</dbReference>
<evidence type="ECO:0000256" key="3">
    <source>
        <dbReference type="ARBA" id="ARBA00022833"/>
    </source>
</evidence>
<sequence length="193" mass="22033">MDPDMRVHLERPVSPTPSDLSMKSDKSMRNPPVFKEEDLTQKEGNNLKHLQLRAASHCDQSVNSSKYPSDDGDQTRDGSIIRPEEMVCEVKAVKFCLTCTQSYCGTHVKKHYTVPKLQRHTLVEVTGDLEERLCQEHHRALEVFCRTDQKLICSLCVVTEHEGHDIVYDEIKQAGRQVGCYSRDEVHTVNRAP</sequence>
<feature type="region of interest" description="Disordered" evidence="5">
    <location>
        <begin position="58"/>
        <end position="78"/>
    </location>
</feature>
<keyword evidence="7" id="KW-1185">Reference proteome</keyword>
<dbReference type="GeneID" id="123723818"/>
<reference evidence="8" key="1">
    <citation type="submission" date="2025-08" db="UniProtKB">
        <authorList>
            <consortium name="RefSeq"/>
        </authorList>
    </citation>
    <scope>IDENTIFICATION</scope>
</reference>
<evidence type="ECO:0000313" key="7">
    <source>
        <dbReference type="Proteomes" id="UP001652741"/>
    </source>
</evidence>
<keyword evidence="2 4" id="KW-0863">Zinc-finger</keyword>
<evidence type="ECO:0000313" key="8">
    <source>
        <dbReference type="RefSeq" id="XP_045578580.1"/>
    </source>
</evidence>
<organism evidence="7 8">
    <name type="scientific">Salmo salar</name>
    <name type="common">Atlantic salmon</name>
    <dbReference type="NCBI Taxonomy" id="8030"/>
    <lineage>
        <taxon>Eukaryota</taxon>
        <taxon>Metazoa</taxon>
        <taxon>Chordata</taxon>
        <taxon>Craniata</taxon>
        <taxon>Vertebrata</taxon>
        <taxon>Euteleostomi</taxon>
        <taxon>Actinopterygii</taxon>
        <taxon>Neopterygii</taxon>
        <taxon>Teleostei</taxon>
        <taxon>Protacanthopterygii</taxon>
        <taxon>Salmoniformes</taxon>
        <taxon>Salmonidae</taxon>
        <taxon>Salmoninae</taxon>
        <taxon>Salmo</taxon>
    </lineage>
</organism>
<feature type="compositionally biased region" description="Basic and acidic residues" evidence="5">
    <location>
        <begin position="1"/>
        <end position="11"/>
    </location>
</feature>
<dbReference type="InterPro" id="IPR000315">
    <property type="entry name" value="Znf_B-box"/>
</dbReference>
<keyword evidence="3" id="KW-0862">Zinc</keyword>
<dbReference type="SUPFAM" id="SSF57845">
    <property type="entry name" value="B-box zinc-binding domain"/>
    <property type="match status" value="1"/>
</dbReference>
<proteinExistence type="predicted"/>
<evidence type="ECO:0000256" key="5">
    <source>
        <dbReference type="SAM" id="MobiDB-lite"/>
    </source>
</evidence>
<dbReference type="PANTHER" id="PTHR25465:SF5">
    <property type="entry name" value="E3 UBIQUITIN_ISG15 LIGASE TRIM25-RELATED"/>
    <property type="match status" value="1"/>
</dbReference>
<feature type="domain" description="B box-type" evidence="6">
    <location>
        <begin position="129"/>
        <end position="169"/>
    </location>
</feature>
<dbReference type="InterPro" id="IPR051051">
    <property type="entry name" value="E3_ubiq-ligase_TRIM/RNF"/>
</dbReference>
<name>A0ABM3F5L0_SALSA</name>
<dbReference type="CDD" id="cd19769">
    <property type="entry name" value="Bbox2_TRIM16-like"/>
    <property type="match status" value="1"/>
</dbReference>
<keyword evidence="1" id="KW-0479">Metal-binding</keyword>
<dbReference type="PROSITE" id="PS50119">
    <property type="entry name" value="ZF_BBOX"/>
    <property type="match status" value="1"/>
</dbReference>
<evidence type="ECO:0000256" key="2">
    <source>
        <dbReference type="ARBA" id="ARBA00022771"/>
    </source>
</evidence>
<accession>A0ABM3F5L0</accession>
<feature type="region of interest" description="Disordered" evidence="5">
    <location>
        <begin position="1"/>
        <end position="46"/>
    </location>
</feature>
<dbReference type="PANTHER" id="PTHR25465">
    <property type="entry name" value="B-BOX DOMAIN CONTAINING"/>
    <property type="match status" value="1"/>
</dbReference>
<evidence type="ECO:0000259" key="6">
    <source>
        <dbReference type="PROSITE" id="PS50119"/>
    </source>
</evidence>
<dbReference type="Gene3D" id="4.10.830.40">
    <property type="match status" value="1"/>
</dbReference>
<dbReference type="RefSeq" id="XP_045578580.1">
    <property type="nucleotide sequence ID" value="XM_045722624.1"/>
</dbReference>
<protein>
    <submittedName>
        <fullName evidence="8">Tripartite motif-containing protein 29-like</fullName>
    </submittedName>
</protein>